<proteinExistence type="predicted"/>
<name>A0AAN6PTG2_9PEZI</name>
<reference evidence="2" key="1">
    <citation type="journal article" date="2023" name="Mol. Phylogenet. Evol.">
        <title>Genome-scale phylogeny and comparative genomics of the fungal order Sordariales.</title>
        <authorList>
            <person name="Hensen N."/>
            <person name="Bonometti L."/>
            <person name="Westerberg I."/>
            <person name="Brannstrom I.O."/>
            <person name="Guillou S."/>
            <person name="Cros-Aarteil S."/>
            <person name="Calhoun S."/>
            <person name="Haridas S."/>
            <person name="Kuo A."/>
            <person name="Mondo S."/>
            <person name="Pangilinan J."/>
            <person name="Riley R."/>
            <person name="LaButti K."/>
            <person name="Andreopoulos B."/>
            <person name="Lipzen A."/>
            <person name="Chen C."/>
            <person name="Yan M."/>
            <person name="Daum C."/>
            <person name="Ng V."/>
            <person name="Clum A."/>
            <person name="Steindorff A."/>
            <person name="Ohm R.A."/>
            <person name="Martin F."/>
            <person name="Silar P."/>
            <person name="Natvig D.O."/>
            <person name="Lalanne C."/>
            <person name="Gautier V."/>
            <person name="Ament-Velasquez S.L."/>
            <person name="Kruys A."/>
            <person name="Hutchinson M.I."/>
            <person name="Powell A.J."/>
            <person name="Barry K."/>
            <person name="Miller A.N."/>
            <person name="Grigoriev I.V."/>
            <person name="Debuchy R."/>
            <person name="Gladieux P."/>
            <person name="Hiltunen Thoren M."/>
            <person name="Johannesson H."/>
        </authorList>
    </citation>
    <scope>NUCLEOTIDE SEQUENCE</scope>
    <source>
        <strain evidence="2">CBS 757.83</strain>
    </source>
</reference>
<keyword evidence="1" id="KW-0732">Signal</keyword>
<feature type="signal peptide" evidence="1">
    <location>
        <begin position="1"/>
        <end position="20"/>
    </location>
</feature>
<dbReference type="Proteomes" id="UP001305647">
    <property type="component" value="Unassembled WGS sequence"/>
</dbReference>
<accession>A0AAN6PTG2</accession>
<evidence type="ECO:0000313" key="3">
    <source>
        <dbReference type="Proteomes" id="UP001305647"/>
    </source>
</evidence>
<gene>
    <name evidence="2" type="ORF">N658DRAFT_502351</name>
</gene>
<keyword evidence="3" id="KW-1185">Reference proteome</keyword>
<protein>
    <recommendedName>
        <fullName evidence="4">Secreted protein</fullName>
    </recommendedName>
</protein>
<dbReference type="AlphaFoldDB" id="A0AAN6PTG2"/>
<evidence type="ECO:0008006" key="4">
    <source>
        <dbReference type="Google" id="ProtNLM"/>
    </source>
</evidence>
<organism evidence="2 3">
    <name type="scientific">Parathielavia hyrcaniae</name>
    <dbReference type="NCBI Taxonomy" id="113614"/>
    <lineage>
        <taxon>Eukaryota</taxon>
        <taxon>Fungi</taxon>
        <taxon>Dikarya</taxon>
        <taxon>Ascomycota</taxon>
        <taxon>Pezizomycotina</taxon>
        <taxon>Sordariomycetes</taxon>
        <taxon>Sordariomycetidae</taxon>
        <taxon>Sordariales</taxon>
        <taxon>Chaetomiaceae</taxon>
        <taxon>Parathielavia</taxon>
    </lineage>
</organism>
<reference evidence="2" key="2">
    <citation type="submission" date="2023-05" db="EMBL/GenBank/DDBJ databases">
        <authorList>
            <consortium name="Lawrence Berkeley National Laboratory"/>
            <person name="Steindorff A."/>
            <person name="Hensen N."/>
            <person name="Bonometti L."/>
            <person name="Westerberg I."/>
            <person name="Brannstrom I.O."/>
            <person name="Guillou S."/>
            <person name="Cros-Aarteil S."/>
            <person name="Calhoun S."/>
            <person name="Haridas S."/>
            <person name="Kuo A."/>
            <person name="Mondo S."/>
            <person name="Pangilinan J."/>
            <person name="Riley R."/>
            <person name="Labutti K."/>
            <person name="Andreopoulos B."/>
            <person name="Lipzen A."/>
            <person name="Chen C."/>
            <person name="Yanf M."/>
            <person name="Daum C."/>
            <person name="Ng V."/>
            <person name="Clum A."/>
            <person name="Ohm R."/>
            <person name="Martin F."/>
            <person name="Silar P."/>
            <person name="Natvig D."/>
            <person name="Lalanne C."/>
            <person name="Gautier V."/>
            <person name="Ament-Velasquez S.L."/>
            <person name="Kruys A."/>
            <person name="Hutchinson M.I."/>
            <person name="Powell A.J."/>
            <person name="Barry K."/>
            <person name="Miller A.N."/>
            <person name="Grigoriev I.V."/>
            <person name="Debuchy R."/>
            <person name="Gladieux P."/>
            <person name="Thoren M.H."/>
            <person name="Johannesson H."/>
        </authorList>
    </citation>
    <scope>NUCLEOTIDE SEQUENCE</scope>
    <source>
        <strain evidence="2">CBS 757.83</strain>
    </source>
</reference>
<evidence type="ECO:0000256" key="1">
    <source>
        <dbReference type="SAM" id="SignalP"/>
    </source>
</evidence>
<sequence length="113" mass="12475">MCTLGVWLAMWLSAVPTCLATKDVTVFGISRSMLRALGGMRCDRIFPSHWSLSVIFQAARVAGMWDIAVAVGKRPTLLELVELAVLLSNILRQLKVLFGYIRGRLERAGLGRS</sequence>
<dbReference type="EMBL" id="MU863793">
    <property type="protein sequence ID" value="KAK4095765.1"/>
    <property type="molecule type" value="Genomic_DNA"/>
</dbReference>
<comment type="caution">
    <text evidence="2">The sequence shown here is derived from an EMBL/GenBank/DDBJ whole genome shotgun (WGS) entry which is preliminary data.</text>
</comment>
<evidence type="ECO:0000313" key="2">
    <source>
        <dbReference type="EMBL" id="KAK4095765.1"/>
    </source>
</evidence>
<feature type="chain" id="PRO_5042914689" description="Secreted protein" evidence="1">
    <location>
        <begin position="21"/>
        <end position="113"/>
    </location>
</feature>